<evidence type="ECO:0000313" key="2">
    <source>
        <dbReference type="Proteomes" id="UP000660729"/>
    </source>
</evidence>
<evidence type="ECO:0000313" key="1">
    <source>
        <dbReference type="EMBL" id="KAF7194857.1"/>
    </source>
</evidence>
<dbReference type="EMBL" id="JABCIY010000051">
    <property type="protein sequence ID" value="KAF7194857.1"/>
    <property type="molecule type" value="Genomic_DNA"/>
</dbReference>
<protein>
    <submittedName>
        <fullName evidence="1">Uncharacterized protein</fullName>
    </submittedName>
</protein>
<proteinExistence type="predicted"/>
<organism evidence="1 2">
    <name type="scientific">Pseudocercospora fuligena</name>
    <dbReference type="NCBI Taxonomy" id="685502"/>
    <lineage>
        <taxon>Eukaryota</taxon>
        <taxon>Fungi</taxon>
        <taxon>Dikarya</taxon>
        <taxon>Ascomycota</taxon>
        <taxon>Pezizomycotina</taxon>
        <taxon>Dothideomycetes</taxon>
        <taxon>Dothideomycetidae</taxon>
        <taxon>Mycosphaerellales</taxon>
        <taxon>Mycosphaerellaceae</taxon>
        <taxon>Pseudocercospora</taxon>
    </lineage>
</organism>
<comment type="caution">
    <text evidence="1">The sequence shown here is derived from an EMBL/GenBank/DDBJ whole genome shotgun (WGS) entry which is preliminary data.</text>
</comment>
<dbReference type="OrthoDB" id="3648602at2759"/>
<name>A0A8H6RQB2_9PEZI</name>
<accession>A0A8H6RQB2</accession>
<dbReference type="Proteomes" id="UP000660729">
    <property type="component" value="Unassembled WGS sequence"/>
</dbReference>
<dbReference type="AlphaFoldDB" id="A0A8H6RQB2"/>
<keyword evidence="2" id="KW-1185">Reference proteome</keyword>
<sequence>MTMPPQNTATTRVFATTELLEAILLEVSESGPVDAGGGHNERIAGYAERVEGVKTVLLAQRVNKIFQSCIQGSSALLCQLGLKTRIKAQRAISINTLILKPHRWIAPWRSPIPINGIEHFCLYNNDAGLTVSFEIADRHRLQATLRVNSASMLKLWVSCPMPEHIRLSIESCHRDAKTGANWYWWQMEMKVKAGALGVLLGLAASLKEAAEELERVKSCQEDFRIRKGDWEDDWKKWFTAEQLEMIVEDPVVVSS</sequence>
<reference evidence="1" key="1">
    <citation type="submission" date="2020-04" db="EMBL/GenBank/DDBJ databases">
        <title>Draft genome resource of the tomato pathogen Pseudocercospora fuligena.</title>
        <authorList>
            <person name="Zaccaron A."/>
        </authorList>
    </citation>
    <scope>NUCLEOTIDE SEQUENCE</scope>
    <source>
        <strain evidence="1">PF001</strain>
    </source>
</reference>
<gene>
    <name evidence="1" type="ORF">HII31_03817</name>
</gene>